<organism evidence="2 3">
    <name type="scientific">Populus alba x Populus x berolinensis</name>
    <dbReference type="NCBI Taxonomy" id="444605"/>
    <lineage>
        <taxon>Eukaryota</taxon>
        <taxon>Viridiplantae</taxon>
        <taxon>Streptophyta</taxon>
        <taxon>Embryophyta</taxon>
        <taxon>Tracheophyta</taxon>
        <taxon>Spermatophyta</taxon>
        <taxon>Magnoliopsida</taxon>
        <taxon>eudicotyledons</taxon>
        <taxon>Gunneridae</taxon>
        <taxon>Pentapetalae</taxon>
        <taxon>rosids</taxon>
        <taxon>fabids</taxon>
        <taxon>Malpighiales</taxon>
        <taxon>Salicaceae</taxon>
        <taxon>Saliceae</taxon>
        <taxon>Populus</taxon>
    </lineage>
</organism>
<dbReference type="EMBL" id="JAQIZT010000005">
    <property type="protein sequence ID" value="KAJ6998717.1"/>
    <property type="molecule type" value="Genomic_DNA"/>
</dbReference>
<evidence type="ECO:0000313" key="2">
    <source>
        <dbReference type="EMBL" id="KAJ6998717.1"/>
    </source>
</evidence>
<sequence length="96" mass="10719">MSFLCSCFDSSPGVKFHQACVLVAIIGYKIMIFCFVQGFACSLCFRCLATLESTDLANTQAIKLSRVLIHVYLCGYCPYGSWYLVSSRDLHVQCVI</sequence>
<reference evidence="2" key="1">
    <citation type="journal article" date="2023" name="Mol. Ecol. Resour.">
        <title>Chromosome-level genome assembly of a triploid poplar Populus alba 'Berolinensis'.</title>
        <authorList>
            <person name="Chen S."/>
            <person name="Yu Y."/>
            <person name="Wang X."/>
            <person name="Wang S."/>
            <person name="Zhang T."/>
            <person name="Zhou Y."/>
            <person name="He R."/>
            <person name="Meng N."/>
            <person name="Wang Y."/>
            <person name="Liu W."/>
            <person name="Liu Z."/>
            <person name="Liu J."/>
            <person name="Guo Q."/>
            <person name="Huang H."/>
            <person name="Sederoff R.R."/>
            <person name="Wang G."/>
            <person name="Qu G."/>
            <person name="Chen S."/>
        </authorList>
    </citation>
    <scope>NUCLEOTIDE SEQUENCE</scope>
    <source>
        <strain evidence="2">SC-2020</strain>
    </source>
</reference>
<evidence type="ECO:0000256" key="1">
    <source>
        <dbReference type="SAM" id="Phobius"/>
    </source>
</evidence>
<gene>
    <name evidence="2" type="ORF">NC653_014778</name>
</gene>
<dbReference type="AlphaFoldDB" id="A0AAD6W4B5"/>
<feature type="transmembrane region" description="Helical" evidence="1">
    <location>
        <begin position="20"/>
        <end position="40"/>
    </location>
</feature>
<comment type="caution">
    <text evidence="2">The sequence shown here is derived from an EMBL/GenBank/DDBJ whole genome shotgun (WGS) entry which is preliminary data.</text>
</comment>
<accession>A0AAD6W4B5</accession>
<keyword evidence="1" id="KW-1133">Transmembrane helix</keyword>
<name>A0AAD6W4B5_9ROSI</name>
<dbReference type="Proteomes" id="UP001164929">
    <property type="component" value="Chromosome 5"/>
</dbReference>
<keyword evidence="1" id="KW-0812">Transmembrane</keyword>
<protein>
    <submittedName>
        <fullName evidence="2">Uncharacterized protein</fullName>
    </submittedName>
</protein>
<keyword evidence="1" id="KW-0472">Membrane</keyword>
<proteinExistence type="predicted"/>
<keyword evidence="3" id="KW-1185">Reference proteome</keyword>
<evidence type="ECO:0000313" key="3">
    <source>
        <dbReference type="Proteomes" id="UP001164929"/>
    </source>
</evidence>